<keyword evidence="2" id="KW-1185">Reference proteome</keyword>
<organism evidence="1 2">
    <name type="scientific">Thalictrum thalictroides</name>
    <name type="common">Rue-anemone</name>
    <name type="synonym">Anemone thalictroides</name>
    <dbReference type="NCBI Taxonomy" id="46969"/>
    <lineage>
        <taxon>Eukaryota</taxon>
        <taxon>Viridiplantae</taxon>
        <taxon>Streptophyta</taxon>
        <taxon>Embryophyta</taxon>
        <taxon>Tracheophyta</taxon>
        <taxon>Spermatophyta</taxon>
        <taxon>Magnoliopsida</taxon>
        <taxon>Ranunculales</taxon>
        <taxon>Ranunculaceae</taxon>
        <taxon>Thalictroideae</taxon>
        <taxon>Thalictrum</taxon>
    </lineage>
</organism>
<dbReference type="EMBL" id="JABWDY010021759">
    <property type="protein sequence ID" value="KAF5192160.1"/>
    <property type="molecule type" value="Genomic_DNA"/>
</dbReference>
<reference evidence="1 2" key="1">
    <citation type="submission" date="2020-06" db="EMBL/GenBank/DDBJ databases">
        <title>Transcriptomic and genomic resources for Thalictrum thalictroides and T. hernandezii: Facilitating candidate gene discovery in an emerging model plant lineage.</title>
        <authorList>
            <person name="Arias T."/>
            <person name="Riano-Pachon D.M."/>
            <person name="Di Stilio V.S."/>
        </authorList>
    </citation>
    <scope>NUCLEOTIDE SEQUENCE [LARGE SCALE GENOMIC DNA]</scope>
    <source>
        <strain evidence="2">cv. WT478/WT964</strain>
        <tissue evidence="1">Leaves</tissue>
    </source>
</reference>
<name>A0A7J6W6K4_THATH</name>
<comment type="caution">
    <text evidence="1">The sequence shown here is derived from an EMBL/GenBank/DDBJ whole genome shotgun (WGS) entry which is preliminary data.</text>
</comment>
<evidence type="ECO:0000313" key="1">
    <source>
        <dbReference type="EMBL" id="KAF5192160.1"/>
    </source>
</evidence>
<dbReference type="Proteomes" id="UP000554482">
    <property type="component" value="Unassembled WGS sequence"/>
</dbReference>
<dbReference type="AlphaFoldDB" id="A0A7J6W6K4"/>
<accession>A0A7J6W6K4</accession>
<protein>
    <submittedName>
        <fullName evidence="1">Uncharacterized protein</fullName>
    </submittedName>
</protein>
<proteinExistence type="predicted"/>
<sequence length="80" mass="9085">MKRRTAKEMHLLPWWLTESAIGPITQKSEDPLSETYSSSLPNTCLLIINMEPAVNSISYYMAYAIAQKDRNNGYMACLLV</sequence>
<evidence type="ECO:0000313" key="2">
    <source>
        <dbReference type="Proteomes" id="UP000554482"/>
    </source>
</evidence>
<gene>
    <name evidence="1" type="ORF">FRX31_018252</name>
</gene>